<dbReference type="EMBL" id="MT966873">
    <property type="protein sequence ID" value="QOV05472.1"/>
    <property type="molecule type" value="Genomic_DNA"/>
</dbReference>
<keyword evidence="1" id="KW-0808">Transferase</keyword>
<reference evidence="1 2" key="1">
    <citation type="submission" date="2020-09" db="EMBL/GenBank/DDBJ databases">
        <authorList>
            <person name="Li M."/>
        </authorList>
    </citation>
    <scope>NUCLEOTIDE SEQUENCE [LARGE SCALE GENOMIC DNA]</scope>
</reference>
<dbReference type="GO" id="GO:0016301">
    <property type="term" value="F:kinase activity"/>
    <property type="evidence" value="ECO:0007669"/>
    <property type="project" value="UniProtKB-KW"/>
</dbReference>
<sequence>MTDQKMIAVYKIVDNNKERGDSLRECNVSCHGVSCEDCTMQQVSTLGEVRAMDDRKEVESEGIAKPEVVVSTFCEACSFDDDRYPHTCKSKVTQSGTIHTACGTRDDGVKQPEYSGGSSDYYKVEITNTTTPFALGYTAECNDIIEALGMNFAEGNAFKAIWRRAAQRTLGKRKAGAKDDGLYDAEKVEFFGKRLVEQSKAVRDAKAK</sequence>
<name>A0A7S6TZT6_BPK56</name>
<evidence type="ECO:0000313" key="2">
    <source>
        <dbReference type="Proteomes" id="UP000595892"/>
    </source>
</evidence>
<organismHost>
    <name type="scientific">Klebsiella pneumoniae</name>
    <dbReference type="NCBI Taxonomy" id="573"/>
</organismHost>
<proteinExistence type="predicted"/>
<dbReference type="Proteomes" id="UP000595892">
    <property type="component" value="Segment"/>
</dbReference>
<evidence type="ECO:0000313" key="1">
    <source>
        <dbReference type="EMBL" id="QOV05472.1"/>
    </source>
</evidence>
<protein>
    <submittedName>
        <fullName evidence="1">Nucleotide kinase</fullName>
    </submittedName>
</protein>
<keyword evidence="2" id="KW-1185">Reference proteome</keyword>
<keyword evidence="1" id="KW-0418">Kinase</keyword>
<organism evidence="1 2">
    <name type="scientific">Klebsiella phage P560</name>
    <name type="common">Bacteriophage P560</name>
    <dbReference type="NCBI Taxonomy" id="2777230"/>
    <lineage>
        <taxon>Viruses</taxon>
        <taxon>Duplodnaviria</taxon>
        <taxon>Heunggongvirae</taxon>
        <taxon>Uroviricota</taxon>
        <taxon>Caudoviricetes</taxon>
        <taxon>Autographivirales</taxon>
        <taxon>Autotranscriptaviridae</taxon>
        <taxon>Studiervirinae</taxon>
        <taxon>Przondovirus</taxon>
        <taxon>Przondovirus P560</taxon>
    </lineage>
</organism>
<accession>A0A7S6TZT6</accession>